<organism evidence="2 3">
    <name type="scientific">Bariatricus massiliensis</name>
    <dbReference type="NCBI Taxonomy" id="1745713"/>
    <lineage>
        <taxon>Bacteria</taxon>
        <taxon>Bacillati</taxon>
        <taxon>Bacillota</taxon>
        <taxon>Clostridia</taxon>
        <taxon>Lachnospirales</taxon>
        <taxon>Lachnospiraceae</taxon>
        <taxon>Bariatricus</taxon>
    </lineage>
</organism>
<dbReference type="PROSITE" id="PS50965">
    <property type="entry name" value="NERD"/>
    <property type="match status" value="1"/>
</dbReference>
<keyword evidence="3" id="KW-1185">Reference proteome</keyword>
<dbReference type="Pfam" id="PF01396">
    <property type="entry name" value="Zn_ribbon_Top1"/>
    <property type="match status" value="1"/>
</dbReference>
<comment type="caution">
    <text evidence="2">The sequence shown here is derived from an EMBL/GenBank/DDBJ whole genome shotgun (WGS) entry which is preliminary data.</text>
</comment>
<dbReference type="RefSeq" id="WP_066738037.1">
    <property type="nucleotide sequence ID" value="NZ_JAJCIQ010000017.1"/>
</dbReference>
<dbReference type="EMBL" id="JAJCIS010000017">
    <property type="protein sequence ID" value="MCB7388986.1"/>
    <property type="molecule type" value="Genomic_DNA"/>
</dbReference>
<sequence>MSKGLIDIILDNIFDSNWVGRRGEKLTERELNLVKLFGRKGKVLRNLYVPKENGETSEIDVVFITQKGIFVIESKNYSGWIFGDEKSPYWTASLPNKMKNKFYNPILQNKTHIKWLDKFLGGEIPLFSVIVFSERCELKKIQVDNPDVHVIKRDRIYATVRAVWESNEDCLDEQKLNEVYGKLEALTKIDEAVKLAHVSKIQEKYKKKEKKEVPADEGTEVQKICPKCGAVLVLRTAKKGKNAGKQFYGCSNYPKCRYTIEFSDEENS</sequence>
<feature type="domain" description="NERD" evidence="1">
    <location>
        <begin position="19"/>
        <end position="139"/>
    </location>
</feature>
<dbReference type="SUPFAM" id="SSF57783">
    <property type="entry name" value="Zinc beta-ribbon"/>
    <property type="match status" value="1"/>
</dbReference>
<dbReference type="InterPro" id="IPR011528">
    <property type="entry name" value="NERD"/>
</dbReference>
<dbReference type="Pfam" id="PF08378">
    <property type="entry name" value="NERD"/>
    <property type="match status" value="1"/>
</dbReference>
<protein>
    <submittedName>
        <fullName evidence="2">NERD domain-containing protein</fullName>
    </submittedName>
</protein>
<dbReference type="Proteomes" id="UP001299546">
    <property type="component" value="Unassembled WGS sequence"/>
</dbReference>
<evidence type="ECO:0000259" key="1">
    <source>
        <dbReference type="PROSITE" id="PS50965"/>
    </source>
</evidence>
<dbReference type="Gene3D" id="3.30.65.10">
    <property type="entry name" value="Bacterial Topoisomerase I, domain 1"/>
    <property type="match status" value="1"/>
</dbReference>
<accession>A0ABS8DKM0</accession>
<evidence type="ECO:0000313" key="2">
    <source>
        <dbReference type="EMBL" id="MCB7388986.1"/>
    </source>
</evidence>
<reference evidence="2 3" key="1">
    <citation type="submission" date="2021-10" db="EMBL/GenBank/DDBJ databases">
        <title>Collection of gut derived symbiotic bacterial strains cultured from healthy donors.</title>
        <authorList>
            <person name="Lin H."/>
            <person name="Littmann E."/>
            <person name="Kohout C."/>
            <person name="Pamer E.G."/>
        </authorList>
    </citation>
    <scope>NUCLEOTIDE SEQUENCE [LARGE SCALE GENOMIC DNA]</scope>
    <source>
        <strain evidence="2 3">DFI.1.165</strain>
    </source>
</reference>
<dbReference type="InterPro" id="IPR013498">
    <property type="entry name" value="Topo_IA_Znf"/>
</dbReference>
<name>A0ABS8DKM0_9FIRM</name>
<gene>
    <name evidence="2" type="ORF">LIZ65_16990</name>
</gene>
<proteinExistence type="predicted"/>
<evidence type="ECO:0000313" key="3">
    <source>
        <dbReference type="Proteomes" id="UP001299546"/>
    </source>
</evidence>